<proteinExistence type="predicted"/>
<evidence type="ECO:0000313" key="2">
    <source>
        <dbReference type="EMBL" id="AGT11075.1"/>
    </source>
</evidence>
<dbReference type="Proteomes" id="UP000015480">
    <property type="component" value="Plasmid pAMI5"/>
</dbReference>
<sequence>MWSWRPLSYRLGRLAGRGTRELAGLAVEREEIAPGEIRPVPPVIILPGQAERITRTEFAPRDMVLRSLAGDPAEQIAPTLAWHLRDVDLIDGVLYTNGLSLHLHRRTRLPRPARMEDAGSGALYETWVGNRWFGNWLLDDCLSYRLAEAAGQPVTTRSGSGGHVPRYETLLAMAPRRVGDVHFDELIVFDDHANNTNRLARAQDMRRRLIGAGHPTPSPGVFLLRGHSGDQRRLLNEDELAARMARDFGFSVVFPEDHSVDELIVLCGGAKVVMGVEGSQLNHGIAVMPEGGTLFTLQPADRATTAMKLLSDRWQQRFAMVIGQGEASGFTIKWSDIARTMELIASPSEIC</sequence>
<dbReference type="HOGENOM" id="CLU_798860_0_0_5"/>
<dbReference type="Pfam" id="PF04577">
    <property type="entry name" value="Glyco_transf_61"/>
    <property type="match status" value="1"/>
</dbReference>
<dbReference type="AlphaFoldDB" id="S5Y5W9"/>
<geneLocation type="plasmid" evidence="2 3">
    <name>pAMI5</name>
</geneLocation>
<keyword evidence="2" id="KW-0614">Plasmid</keyword>
<accession>S5Y5W9</accession>
<dbReference type="InterPro" id="IPR049625">
    <property type="entry name" value="Glyco_transf_61_cat"/>
</dbReference>
<keyword evidence="3" id="KW-1185">Reference proteome</keyword>
<gene>
    <name evidence="2" type="ORF">JCM7686_pAMI5p009</name>
</gene>
<protein>
    <recommendedName>
        <fullName evidence="1">Glycosyltransferase 61 catalytic domain-containing protein</fullName>
    </recommendedName>
</protein>
<dbReference type="GO" id="GO:0016757">
    <property type="term" value="F:glycosyltransferase activity"/>
    <property type="evidence" value="ECO:0007669"/>
    <property type="project" value="InterPro"/>
</dbReference>
<name>S5Y5W9_PARAH</name>
<evidence type="ECO:0000259" key="1">
    <source>
        <dbReference type="Pfam" id="PF04577"/>
    </source>
</evidence>
<dbReference type="OrthoDB" id="6935590at2"/>
<feature type="domain" description="Glycosyltransferase 61 catalytic" evidence="1">
    <location>
        <begin position="133"/>
        <end position="291"/>
    </location>
</feature>
<dbReference type="KEGG" id="pami:JCM7686_pAMI5p009"/>
<dbReference type="RefSeq" id="WP_020952847.1">
    <property type="nucleotide sequence ID" value="NC_022043.1"/>
</dbReference>
<dbReference type="EMBL" id="CP006653">
    <property type="protein sequence ID" value="AGT11075.1"/>
    <property type="molecule type" value="Genomic_DNA"/>
</dbReference>
<evidence type="ECO:0000313" key="3">
    <source>
        <dbReference type="Proteomes" id="UP000015480"/>
    </source>
</evidence>
<dbReference type="PATRIC" id="fig|1367847.3.peg.4033"/>
<organism evidence="2 3">
    <name type="scientific">Paracoccus aminophilus JCM 7686</name>
    <dbReference type="NCBI Taxonomy" id="1367847"/>
    <lineage>
        <taxon>Bacteria</taxon>
        <taxon>Pseudomonadati</taxon>
        <taxon>Pseudomonadota</taxon>
        <taxon>Alphaproteobacteria</taxon>
        <taxon>Rhodobacterales</taxon>
        <taxon>Paracoccaceae</taxon>
        <taxon>Paracoccus</taxon>
    </lineage>
</organism>
<reference evidence="2 3" key="1">
    <citation type="journal article" date="2014" name="BMC Genomics">
        <title>Architecture and functions of a multipartite genome of the methylotrophic bacterium Paracoccus aminophilus JCM 7686, containing primary and secondary chromids.</title>
        <authorList>
            <person name="Dziewit L."/>
            <person name="Czarnecki J."/>
            <person name="Wibberg D."/>
            <person name="Radlinska M."/>
            <person name="Mrozek P."/>
            <person name="Szymczak M."/>
            <person name="Schluter A."/>
            <person name="Puhler A."/>
            <person name="Bartosik D."/>
        </authorList>
    </citation>
    <scope>NUCLEOTIDE SEQUENCE [LARGE SCALE GENOMIC DNA]</scope>
    <source>
        <strain evidence="2">JCM 7686</strain>
        <plasmid evidence="3">Plasmid pAMI5</plasmid>
    </source>
</reference>